<accession>A0A1W4XMV0</accession>
<dbReference type="RefSeq" id="XP_018333710.1">
    <property type="nucleotide sequence ID" value="XM_018478208.2"/>
</dbReference>
<dbReference type="KEGG" id="apln:108742868"/>
<dbReference type="Proteomes" id="UP000192223">
    <property type="component" value="Unplaced"/>
</dbReference>
<proteinExistence type="predicted"/>
<dbReference type="OrthoDB" id="6381603at2759"/>
<organism evidence="2 3">
    <name type="scientific">Agrilus planipennis</name>
    <name type="common">Emerald ash borer</name>
    <name type="synonym">Agrilus marcopoli</name>
    <dbReference type="NCBI Taxonomy" id="224129"/>
    <lineage>
        <taxon>Eukaryota</taxon>
        <taxon>Metazoa</taxon>
        <taxon>Ecdysozoa</taxon>
        <taxon>Arthropoda</taxon>
        <taxon>Hexapoda</taxon>
        <taxon>Insecta</taxon>
        <taxon>Pterygota</taxon>
        <taxon>Neoptera</taxon>
        <taxon>Endopterygota</taxon>
        <taxon>Coleoptera</taxon>
        <taxon>Polyphaga</taxon>
        <taxon>Elateriformia</taxon>
        <taxon>Buprestoidea</taxon>
        <taxon>Buprestidae</taxon>
        <taxon>Agrilinae</taxon>
        <taxon>Agrilus</taxon>
    </lineage>
</organism>
<evidence type="ECO:0000313" key="2">
    <source>
        <dbReference type="Proteomes" id="UP000192223"/>
    </source>
</evidence>
<gene>
    <name evidence="3" type="primary">LOC108742868</name>
</gene>
<protein>
    <submittedName>
        <fullName evidence="3">Uncharacterized protein LOC108742868</fullName>
    </submittedName>
</protein>
<feature type="transmembrane region" description="Helical" evidence="1">
    <location>
        <begin position="26"/>
        <end position="48"/>
    </location>
</feature>
<keyword evidence="2" id="KW-1185">Reference proteome</keyword>
<sequence>MDIFVSNDTTTIPPQPEPILEEDIKFLIIPLVVIIVVIILSALVYLMVKRKQEEIIHRNIMKLYEFDSNEQEWETPLLSSQESAHTTVYKTTML</sequence>
<dbReference type="InParanoid" id="A0A1W4XMV0"/>
<dbReference type="GeneID" id="108742868"/>
<evidence type="ECO:0000313" key="3">
    <source>
        <dbReference type="RefSeq" id="XP_018333710.1"/>
    </source>
</evidence>
<reference evidence="3" key="1">
    <citation type="submission" date="2025-08" db="UniProtKB">
        <authorList>
            <consortium name="RefSeq"/>
        </authorList>
    </citation>
    <scope>IDENTIFICATION</scope>
    <source>
        <tissue evidence="3">Entire body</tissue>
    </source>
</reference>
<keyword evidence="1" id="KW-1133">Transmembrane helix</keyword>
<keyword evidence="1" id="KW-0472">Membrane</keyword>
<dbReference type="AlphaFoldDB" id="A0A1W4XMV0"/>
<name>A0A1W4XMV0_AGRPL</name>
<evidence type="ECO:0000256" key="1">
    <source>
        <dbReference type="SAM" id="Phobius"/>
    </source>
</evidence>
<keyword evidence="1" id="KW-0812">Transmembrane</keyword>